<reference evidence="5" key="1">
    <citation type="submission" date="2018-05" db="EMBL/GenBank/DDBJ databases">
        <authorList>
            <person name="Lanie J.A."/>
            <person name="Ng W.-L."/>
            <person name="Kazmierczak K.M."/>
            <person name="Andrzejewski T.M."/>
            <person name="Davidsen T.M."/>
            <person name="Wayne K.J."/>
            <person name="Tettelin H."/>
            <person name="Glass J.I."/>
            <person name="Rusch D."/>
            <person name="Podicherti R."/>
            <person name="Tsui H.-C.T."/>
            <person name="Winkler M.E."/>
        </authorList>
    </citation>
    <scope>NUCLEOTIDE SEQUENCE</scope>
</reference>
<dbReference type="GO" id="GO:0016301">
    <property type="term" value="F:kinase activity"/>
    <property type="evidence" value="ECO:0007669"/>
    <property type="project" value="UniProtKB-KW"/>
</dbReference>
<dbReference type="Gene3D" id="3.40.1190.20">
    <property type="match status" value="1"/>
</dbReference>
<evidence type="ECO:0000259" key="4">
    <source>
        <dbReference type="Pfam" id="PF00294"/>
    </source>
</evidence>
<accession>A0A382Z3M9</accession>
<dbReference type="PROSITE" id="PS00584">
    <property type="entry name" value="PFKB_KINASES_2"/>
    <property type="match status" value="1"/>
</dbReference>
<evidence type="ECO:0000256" key="3">
    <source>
        <dbReference type="ARBA" id="ARBA00022777"/>
    </source>
</evidence>
<evidence type="ECO:0000256" key="2">
    <source>
        <dbReference type="ARBA" id="ARBA00022679"/>
    </source>
</evidence>
<name>A0A382Z3M9_9ZZZZ</name>
<evidence type="ECO:0000313" key="5">
    <source>
        <dbReference type="EMBL" id="SVD90112.1"/>
    </source>
</evidence>
<dbReference type="PANTHER" id="PTHR43320:SF3">
    <property type="entry name" value="CARBOHYDRATE KINASE PFKB DOMAIN-CONTAINING PROTEIN"/>
    <property type="match status" value="1"/>
</dbReference>
<dbReference type="PANTHER" id="PTHR43320">
    <property type="entry name" value="SUGAR KINASE"/>
    <property type="match status" value="1"/>
</dbReference>
<evidence type="ECO:0000256" key="1">
    <source>
        <dbReference type="ARBA" id="ARBA00010688"/>
    </source>
</evidence>
<keyword evidence="3" id="KW-0418">Kinase</keyword>
<dbReference type="InterPro" id="IPR052700">
    <property type="entry name" value="Carb_kinase_PfkB-like"/>
</dbReference>
<dbReference type="InterPro" id="IPR011611">
    <property type="entry name" value="PfkB_dom"/>
</dbReference>
<feature type="non-terminal residue" evidence="5">
    <location>
        <position position="1"/>
    </location>
</feature>
<proteinExistence type="inferred from homology"/>
<dbReference type="InterPro" id="IPR029056">
    <property type="entry name" value="Ribokinase-like"/>
</dbReference>
<comment type="similarity">
    <text evidence="1">Belongs to the carbohydrate kinase PfkB family.</text>
</comment>
<feature type="domain" description="Carbohydrate kinase PfkB" evidence="4">
    <location>
        <begin position="16"/>
        <end position="164"/>
    </location>
</feature>
<keyword evidence="2" id="KW-0808">Transferase</keyword>
<gene>
    <name evidence="5" type="ORF">METZ01_LOCUS442966</name>
</gene>
<dbReference type="AlphaFoldDB" id="A0A382Z3M9"/>
<dbReference type="EMBL" id="UINC01180756">
    <property type="protein sequence ID" value="SVD90112.1"/>
    <property type="molecule type" value="Genomic_DNA"/>
</dbReference>
<dbReference type="InterPro" id="IPR002173">
    <property type="entry name" value="Carboh/pur_kinase_PfkB_CS"/>
</dbReference>
<dbReference type="Pfam" id="PF00294">
    <property type="entry name" value="PfkB"/>
    <property type="match status" value="1"/>
</dbReference>
<dbReference type="SUPFAM" id="SSF53613">
    <property type="entry name" value="Ribokinase-like"/>
    <property type="match status" value="1"/>
</dbReference>
<sequence>HAHIEGYILFNRDLMYKVLDSAKAAGCTVSLDLASFEVVHATKDIMADIIEKYVDYIFCNEEEAAAFTDLGQDYPGMVKRLAQLAAVAAVKLGKDGSLIAQGTEIVSVEPRPVETPVDTTGAGDLWASGFLYGLLNGRDLRQSGEYGSLLGAEAVQVMGASIPESSWQTIRRQLSSI</sequence>
<organism evidence="5">
    <name type="scientific">marine metagenome</name>
    <dbReference type="NCBI Taxonomy" id="408172"/>
    <lineage>
        <taxon>unclassified sequences</taxon>
        <taxon>metagenomes</taxon>
        <taxon>ecological metagenomes</taxon>
    </lineage>
</organism>
<protein>
    <recommendedName>
        <fullName evidence="4">Carbohydrate kinase PfkB domain-containing protein</fullName>
    </recommendedName>
</protein>